<feature type="region of interest" description="Disordered" evidence="1">
    <location>
        <begin position="132"/>
        <end position="152"/>
    </location>
</feature>
<proteinExistence type="predicted"/>
<reference evidence="2 3" key="1">
    <citation type="submission" date="2019-09" db="EMBL/GenBank/DDBJ databases">
        <authorList>
            <consortium name="DOE Joint Genome Institute"/>
            <person name="Mondo S.J."/>
            <person name="Navarro-Mendoza M.I."/>
            <person name="Perez-Arques C."/>
            <person name="Panchal S."/>
            <person name="Nicolas F.E."/>
            <person name="Ganguly P."/>
            <person name="Pangilinan J."/>
            <person name="Grigoriev I."/>
            <person name="Heitman J."/>
            <person name="Sanya K."/>
            <person name="Garre V."/>
        </authorList>
    </citation>
    <scope>NUCLEOTIDE SEQUENCE [LARGE SCALE GENOMIC DNA]</scope>
    <source>
        <strain evidence="2 3">MU402</strain>
    </source>
</reference>
<evidence type="ECO:0000256" key="1">
    <source>
        <dbReference type="SAM" id="MobiDB-lite"/>
    </source>
</evidence>
<protein>
    <submittedName>
        <fullName evidence="2">Uncharacterized protein</fullName>
    </submittedName>
</protein>
<feature type="compositionally biased region" description="Basic and acidic residues" evidence="1">
    <location>
        <begin position="137"/>
        <end position="146"/>
    </location>
</feature>
<organism evidence="2 3">
    <name type="scientific">Mucor circinelloides f. lusitanicus</name>
    <name type="common">Mucor racemosus var. lusitanicus</name>
    <dbReference type="NCBI Taxonomy" id="29924"/>
    <lineage>
        <taxon>Eukaryota</taxon>
        <taxon>Fungi</taxon>
        <taxon>Fungi incertae sedis</taxon>
        <taxon>Mucoromycota</taxon>
        <taxon>Mucoromycotina</taxon>
        <taxon>Mucoromycetes</taxon>
        <taxon>Mucorales</taxon>
        <taxon>Mucorineae</taxon>
        <taxon>Mucoraceae</taxon>
        <taxon>Mucor</taxon>
    </lineage>
</organism>
<name>A0A8H4B7J8_MUCCL</name>
<dbReference type="EMBL" id="JAAECE010000010">
    <property type="protein sequence ID" value="KAF1797172.1"/>
    <property type="molecule type" value="Genomic_DNA"/>
</dbReference>
<accession>A0A8H4B7J8</accession>
<evidence type="ECO:0000313" key="3">
    <source>
        <dbReference type="Proteomes" id="UP000469890"/>
    </source>
</evidence>
<dbReference type="AlphaFoldDB" id="A0A8H4B7J8"/>
<evidence type="ECO:0000313" key="2">
    <source>
        <dbReference type="EMBL" id="KAF1797172.1"/>
    </source>
</evidence>
<gene>
    <name evidence="2" type="ORF">FB192DRAFT_1440573</name>
</gene>
<dbReference type="Proteomes" id="UP000469890">
    <property type="component" value="Unassembled WGS sequence"/>
</dbReference>
<sequence length="656" mass="75247">MQIFNDNLNLYIIGLRRYNLYNIHNVIQQAEKTSKFGLHTQYKTSGKPLQQNGPCTYEKNTSSTGMRKIDMYSIILNDIVGKFAIPREGHRKLTKLINAMIQETPEPKILQGPATEDMIKIKLASALNGDNSTECPQCKEPRDQRINPRTKKPKHTIKLLSVLIANEKTRQELQYRAGYDRSPSAEANRQNQVMTDFFDGGAYQQMRQDGKFANDNDIACSIYTDGFANTKRCKKKYIMMIHMVILNYDRRTRFRQTYHIQLGIVASNRSICLNSFLCPILSELHYLERFGMVVKKPDGFKEFAKCYLTSGVYLPYKPKPNNAPLRTKADYEDRPTHGITGVSLLSKMDGSQDLRFYAKDELHTIARGVGSLVLDLLMFDADPKLKNYSTDRYPFFIPKATLVEIENVVDATRKHVPISFQGSFLKDLITTLQGVRAVDICDYFLHCVPNLFVPQFTTEKAKTALLQLVKRCSIALSWEVTTVDLDDMDACFEEFFRFCNEQITLEQLPKSVYTPLIHYLTHLSDTIWYLGPMPVYSCRSLERSIGQFKTLMTAKINDQAQPSNLVEKVMVRSLLSHSLDVAKAANVAFTKKEDSSDWFEHDEVTAGSNRQLWRPFKEVELFFFKLCLLIEPRIPRVKGQGKETVAIETKKLKILN</sequence>
<comment type="caution">
    <text evidence="2">The sequence shown here is derived from an EMBL/GenBank/DDBJ whole genome shotgun (WGS) entry which is preliminary data.</text>
</comment>